<dbReference type="HOGENOM" id="CLU_1423469_0_0_1"/>
<gene>
    <name evidence="1" type="ordered locus">MTR_3g024060</name>
</gene>
<reference evidence="1 3" key="1">
    <citation type="journal article" date="2011" name="Nature">
        <title>The Medicago genome provides insight into the evolution of rhizobial symbioses.</title>
        <authorList>
            <person name="Young N.D."/>
            <person name="Debelle F."/>
            <person name="Oldroyd G.E."/>
            <person name="Geurts R."/>
            <person name="Cannon S.B."/>
            <person name="Udvardi M.K."/>
            <person name="Benedito V.A."/>
            <person name="Mayer K.F."/>
            <person name="Gouzy J."/>
            <person name="Schoof H."/>
            <person name="Van de Peer Y."/>
            <person name="Proost S."/>
            <person name="Cook D.R."/>
            <person name="Meyers B.C."/>
            <person name="Spannagl M."/>
            <person name="Cheung F."/>
            <person name="De Mita S."/>
            <person name="Krishnakumar V."/>
            <person name="Gundlach H."/>
            <person name="Zhou S."/>
            <person name="Mudge J."/>
            <person name="Bharti A.K."/>
            <person name="Murray J.D."/>
            <person name="Naoumkina M.A."/>
            <person name="Rosen B."/>
            <person name="Silverstein K.A."/>
            <person name="Tang H."/>
            <person name="Rombauts S."/>
            <person name="Zhao P.X."/>
            <person name="Zhou P."/>
            <person name="Barbe V."/>
            <person name="Bardou P."/>
            <person name="Bechner M."/>
            <person name="Bellec A."/>
            <person name="Berger A."/>
            <person name="Berges H."/>
            <person name="Bidwell S."/>
            <person name="Bisseling T."/>
            <person name="Choisne N."/>
            <person name="Couloux A."/>
            <person name="Denny R."/>
            <person name="Deshpande S."/>
            <person name="Dai X."/>
            <person name="Doyle J.J."/>
            <person name="Dudez A.M."/>
            <person name="Farmer A.D."/>
            <person name="Fouteau S."/>
            <person name="Franken C."/>
            <person name="Gibelin C."/>
            <person name="Gish J."/>
            <person name="Goldstein S."/>
            <person name="Gonzalez A.J."/>
            <person name="Green P.J."/>
            <person name="Hallab A."/>
            <person name="Hartog M."/>
            <person name="Hua A."/>
            <person name="Humphray S.J."/>
            <person name="Jeong D.H."/>
            <person name="Jing Y."/>
            <person name="Jocker A."/>
            <person name="Kenton S.M."/>
            <person name="Kim D.J."/>
            <person name="Klee K."/>
            <person name="Lai H."/>
            <person name="Lang C."/>
            <person name="Lin S."/>
            <person name="Macmil S.L."/>
            <person name="Magdelenat G."/>
            <person name="Matthews L."/>
            <person name="McCorrison J."/>
            <person name="Monaghan E.L."/>
            <person name="Mun J.H."/>
            <person name="Najar F.Z."/>
            <person name="Nicholson C."/>
            <person name="Noirot C."/>
            <person name="O'Bleness M."/>
            <person name="Paule C.R."/>
            <person name="Poulain J."/>
            <person name="Prion F."/>
            <person name="Qin B."/>
            <person name="Qu C."/>
            <person name="Retzel E.F."/>
            <person name="Riddle C."/>
            <person name="Sallet E."/>
            <person name="Samain S."/>
            <person name="Samson N."/>
            <person name="Sanders I."/>
            <person name="Saurat O."/>
            <person name="Scarpelli C."/>
            <person name="Schiex T."/>
            <person name="Segurens B."/>
            <person name="Severin A.J."/>
            <person name="Sherrier D.J."/>
            <person name="Shi R."/>
            <person name="Sims S."/>
            <person name="Singer S.R."/>
            <person name="Sinharoy S."/>
            <person name="Sterck L."/>
            <person name="Viollet A."/>
            <person name="Wang B.B."/>
            <person name="Wang K."/>
            <person name="Wang M."/>
            <person name="Wang X."/>
            <person name="Warfsmann J."/>
            <person name="Weissenbach J."/>
            <person name="White D.D."/>
            <person name="White J.D."/>
            <person name="Wiley G.B."/>
            <person name="Wincker P."/>
            <person name="Xing Y."/>
            <person name="Yang L."/>
            <person name="Yao Z."/>
            <person name="Ying F."/>
            <person name="Zhai J."/>
            <person name="Zhou L."/>
            <person name="Zuber A."/>
            <person name="Denarie J."/>
            <person name="Dixon R.A."/>
            <person name="May G.D."/>
            <person name="Schwartz D.C."/>
            <person name="Rogers J."/>
            <person name="Quetier F."/>
            <person name="Town C.D."/>
            <person name="Roe B.A."/>
        </authorList>
    </citation>
    <scope>NUCLEOTIDE SEQUENCE [LARGE SCALE GENOMIC DNA]</scope>
    <source>
        <strain evidence="1">A17</strain>
        <strain evidence="2 3">cv. Jemalong A17</strain>
    </source>
</reference>
<protein>
    <submittedName>
        <fullName evidence="1">Coatomer subunit beta-like protein</fullName>
    </submittedName>
</protein>
<dbReference type="EnsemblPlants" id="KEH33125">
    <property type="protein sequence ID" value="KEH33125"/>
    <property type="gene ID" value="MTR_3g024060"/>
</dbReference>
<evidence type="ECO:0000313" key="3">
    <source>
        <dbReference type="Proteomes" id="UP000002051"/>
    </source>
</evidence>
<accession>A0A072V4L0</accession>
<keyword evidence="3" id="KW-1185">Reference proteome</keyword>
<reference evidence="2" key="3">
    <citation type="submission" date="2015-04" db="UniProtKB">
        <authorList>
            <consortium name="EnsemblPlants"/>
        </authorList>
    </citation>
    <scope>IDENTIFICATION</scope>
    <source>
        <strain evidence="2">cv. Jemalong A17</strain>
    </source>
</reference>
<sequence>MSEGLLEDCAELVKENSIQGKISRLIIPRIEETCGVTLGMVDAEISMFRIFNSLHILDPNFFSAVDIFVAKFLLSSRHADPWILRLDCESIFLFNISVDYEYFLISYFPVWCSKRGDLLMLSIPSESSFALKLLHNTGDEIRKGCLQSCWQNIMKMIADKQRHKTKEIKEKACISHVQLDDLKEKGGNCVG</sequence>
<dbReference type="STRING" id="3880.A0A072V4L0"/>
<organism evidence="1 3">
    <name type="scientific">Medicago truncatula</name>
    <name type="common">Barrel medic</name>
    <name type="synonym">Medicago tribuloides</name>
    <dbReference type="NCBI Taxonomy" id="3880"/>
    <lineage>
        <taxon>Eukaryota</taxon>
        <taxon>Viridiplantae</taxon>
        <taxon>Streptophyta</taxon>
        <taxon>Embryophyta</taxon>
        <taxon>Tracheophyta</taxon>
        <taxon>Spermatophyta</taxon>
        <taxon>Magnoliopsida</taxon>
        <taxon>eudicotyledons</taxon>
        <taxon>Gunneridae</taxon>
        <taxon>Pentapetalae</taxon>
        <taxon>rosids</taxon>
        <taxon>fabids</taxon>
        <taxon>Fabales</taxon>
        <taxon>Fabaceae</taxon>
        <taxon>Papilionoideae</taxon>
        <taxon>50 kb inversion clade</taxon>
        <taxon>NPAAA clade</taxon>
        <taxon>Hologalegina</taxon>
        <taxon>IRL clade</taxon>
        <taxon>Trifolieae</taxon>
        <taxon>Medicago</taxon>
    </lineage>
</organism>
<reference evidence="1 3" key="2">
    <citation type="journal article" date="2014" name="BMC Genomics">
        <title>An improved genome release (version Mt4.0) for the model legume Medicago truncatula.</title>
        <authorList>
            <person name="Tang H."/>
            <person name="Krishnakumar V."/>
            <person name="Bidwell S."/>
            <person name="Rosen B."/>
            <person name="Chan A."/>
            <person name="Zhou S."/>
            <person name="Gentzbittel L."/>
            <person name="Childs K.L."/>
            <person name="Yandell M."/>
            <person name="Gundlach H."/>
            <person name="Mayer K.F."/>
            <person name="Schwartz D.C."/>
            <person name="Town C.D."/>
        </authorList>
    </citation>
    <scope>GENOME REANNOTATION</scope>
    <source>
        <strain evidence="1">A17</strain>
        <strain evidence="2 3">cv. Jemalong A17</strain>
    </source>
</reference>
<dbReference type="Proteomes" id="UP000002051">
    <property type="component" value="Chromosome 3"/>
</dbReference>
<evidence type="ECO:0000313" key="1">
    <source>
        <dbReference type="EMBL" id="KEH33125.1"/>
    </source>
</evidence>
<proteinExistence type="predicted"/>
<dbReference type="AlphaFoldDB" id="A0A072V4L0"/>
<name>A0A072V4L0_MEDTR</name>
<dbReference type="EMBL" id="CM001219">
    <property type="protein sequence ID" value="KEH33125.1"/>
    <property type="molecule type" value="Genomic_DNA"/>
</dbReference>
<evidence type="ECO:0000313" key="2">
    <source>
        <dbReference type="EnsemblPlants" id="KEH33125"/>
    </source>
</evidence>